<keyword evidence="4" id="KW-0808">Transferase</keyword>
<proteinExistence type="predicted"/>
<feature type="transmembrane region" description="Helical" evidence="8">
    <location>
        <begin position="357"/>
        <end position="378"/>
    </location>
</feature>
<gene>
    <name evidence="11" type="ORF">DWY69_09650</name>
    <name evidence="10" type="ORF">DXC51_20195</name>
</gene>
<dbReference type="GO" id="GO:0009103">
    <property type="term" value="P:lipopolysaccharide biosynthetic process"/>
    <property type="evidence" value="ECO:0007669"/>
    <property type="project" value="UniProtKB-ARBA"/>
</dbReference>
<dbReference type="PANTHER" id="PTHR33908:SF11">
    <property type="entry name" value="MEMBRANE PROTEIN"/>
    <property type="match status" value="1"/>
</dbReference>
<comment type="subcellular location">
    <subcellularLocation>
        <location evidence="1">Cell membrane</location>
        <topology evidence="1">Multi-pass membrane protein</topology>
    </subcellularLocation>
</comment>
<evidence type="ECO:0000259" key="9">
    <source>
        <dbReference type="Pfam" id="PF13231"/>
    </source>
</evidence>
<feature type="transmembrane region" description="Helical" evidence="8">
    <location>
        <begin position="325"/>
        <end position="345"/>
    </location>
</feature>
<evidence type="ECO:0000256" key="6">
    <source>
        <dbReference type="ARBA" id="ARBA00022989"/>
    </source>
</evidence>
<keyword evidence="7 8" id="KW-0472">Membrane</keyword>
<accession>A0A3E3IYJ9</accession>
<dbReference type="EMBL" id="QVLV01000017">
    <property type="protein sequence ID" value="RGE57156.1"/>
    <property type="molecule type" value="Genomic_DNA"/>
</dbReference>
<dbReference type="OrthoDB" id="9792789at2"/>
<protein>
    <recommendedName>
        <fullName evidence="9">Glycosyltransferase RgtA/B/C/D-like domain-containing protein</fullName>
    </recommendedName>
</protein>
<reference evidence="11 13" key="1">
    <citation type="submission" date="2018-08" db="EMBL/GenBank/DDBJ databases">
        <title>A genome reference for cultivated species of the human gut microbiota.</title>
        <authorList>
            <person name="Zou Y."/>
            <person name="Xue W."/>
            <person name="Luo G."/>
        </authorList>
    </citation>
    <scope>NUCLEOTIDE SEQUENCE [LARGE SCALE GENOMIC DNA]</scope>
    <source>
        <strain evidence="11 13">AF26-4BH</strain>
        <strain evidence="10">TF05-5AC</strain>
    </source>
</reference>
<feature type="domain" description="Glycosyltransferase RgtA/B/C/D-like" evidence="9">
    <location>
        <begin position="75"/>
        <end position="231"/>
    </location>
</feature>
<evidence type="ECO:0000256" key="2">
    <source>
        <dbReference type="ARBA" id="ARBA00022475"/>
    </source>
</evidence>
<dbReference type="InterPro" id="IPR050297">
    <property type="entry name" value="LipidA_mod_glycosyltrf_83"/>
</dbReference>
<dbReference type="AlphaFoldDB" id="A0A3E3IYJ9"/>
<evidence type="ECO:0000256" key="1">
    <source>
        <dbReference type="ARBA" id="ARBA00004651"/>
    </source>
</evidence>
<dbReference type="Proteomes" id="UP000261166">
    <property type="component" value="Unassembled WGS sequence"/>
</dbReference>
<evidence type="ECO:0000256" key="8">
    <source>
        <dbReference type="SAM" id="Phobius"/>
    </source>
</evidence>
<evidence type="ECO:0000256" key="5">
    <source>
        <dbReference type="ARBA" id="ARBA00022692"/>
    </source>
</evidence>
<dbReference type="GO" id="GO:0016763">
    <property type="term" value="F:pentosyltransferase activity"/>
    <property type="evidence" value="ECO:0007669"/>
    <property type="project" value="TreeGrafter"/>
</dbReference>
<dbReference type="Pfam" id="PF13231">
    <property type="entry name" value="PMT_2"/>
    <property type="match status" value="1"/>
</dbReference>
<dbReference type="EMBL" id="QVLU01000007">
    <property type="protein sequence ID" value="RGE72157.1"/>
    <property type="molecule type" value="Genomic_DNA"/>
</dbReference>
<keyword evidence="3" id="KW-0328">Glycosyltransferase</keyword>
<feature type="transmembrane region" description="Helical" evidence="8">
    <location>
        <begin position="274"/>
        <end position="294"/>
    </location>
</feature>
<dbReference type="RefSeq" id="WP_025488539.1">
    <property type="nucleotide sequence ID" value="NZ_JBKVAZ010000001.1"/>
</dbReference>
<keyword evidence="12" id="KW-1185">Reference proteome</keyword>
<comment type="caution">
    <text evidence="11">The sequence shown here is derived from an EMBL/GenBank/DDBJ whole genome shotgun (WGS) entry which is preliminary data.</text>
</comment>
<evidence type="ECO:0000256" key="4">
    <source>
        <dbReference type="ARBA" id="ARBA00022679"/>
    </source>
</evidence>
<dbReference type="PANTHER" id="PTHR33908">
    <property type="entry name" value="MANNOSYLTRANSFERASE YKCB-RELATED"/>
    <property type="match status" value="1"/>
</dbReference>
<evidence type="ECO:0000313" key="11">
    <source>
        <dbReference type="EMBL" id="RGE72157.1"/>
    </source>
</evidence>
<keyword evidence="5 8" id="KW-0812">Transmembrane</keyword>
<sequence>MSRKSLLQFTKKYFVYFIYLGLALITAYLCFSRLDVASLQHWDEARHGVNGYEMYKNHNYIVNTYNYENDYFNLKPPLSYWGIILGFKLFGVSIFSMRFYSALSLLLTFLVVGYYMHRHYGKIAAVSSMLFFISCSDLFYRHAGRNADADALYILLFTLALLFMLQVQKHQNYIYLCGFLFSLAFLAKSWHALVLLAIGGLFLIFSGLWKKLHIKNYILFLLSAFGPLLLWAFVRYQYDGMNFLGQMFGVDVTQRIAGSADANPSYTFFTRYLLGYRPIVVITVIAACIFLFMLFKKKISYSNNILAFLLWIFIPLFVYDFSHVYYYWYIFPVYIPLLMLAGILIQKLYQYLENKKGLFCAIMLIPLLIVGVECRSTLNELDNLEISGFQNDIKAAMEQNPQLYQMDIYVEKTDNEYKDSYYWEQAGLLAAELSGDLYCKEGGVDAFSEVEGDALIIVDPEIYKENQQQLGNLEIVYQNEYLLLKK</sequence>
<keyword evidence="2" id="KW-1003">Cell membrane</keyword>
<feature type="transmembrane region" description="Helical" evidence="8">
    <location>
        <begin position="151"/>
        <end position="167"/>
    </location>
</feature>
<feature type="transmembrane region" description="Helical" evidence="8">
    <location>
        <begin position="13"/>
        <end position="34"/>
    </location>
</feature>
<feature type="transmembrane region" description="Helical" evidence="8">
    <location>
        <begin position="301"/>
        <end position="319"/>
    </location>
</feature>
<evidence type="ECO:0000256" key="3">
    <source>
        <dbReference type="ARBA" id="ARBA00022676"/>
    </source>
</evidence>
<evidence type="ECO:0000313" key="12">
    <source>
        <dbReference type="Proteomes" id="UP000260812"/>
    </source>
</evidence>
<dbReference type="GO" id="GO:0005886">
    <property type="term" value="C:plasma membrane"/>
    <property type="evidence" value="ECO:0007669"/>
    <property type="project" value="UniProtKB-SubCell"/>
</dbReference>
<dbReference type="GeneID" id="97989125"/>
<feature type="transmembrane region" description="Helical" evidence="8">
    <location>
        <begin position="100"/>
        <end position="117"/>
    </location>
</feature>
<dbReference type="InterPro" id="IPR038731">
    <property type="entry name" value="RgtA/B/C-like"/>
</dbReference>
<organism evidence="11 13">
    <name type="scientific">Eisenbergiella massiliensis</name>
    <dbReference type="NCBI Taxonomy" id="1720294"/>
    <lineage>
        <taxon>Bacteria</taxon>
        <taxon>Bacillati</taxon>
        <taxon>Bacillota</taxon>
        <taxon>Clostridia</taxon>
        <taxon>Lachnospirales</taxon>
        <taxon>Lachnospiraceae</taxon>
        <taxon>Eisenbergiella</taxon>
    </lineage>
</organism>
<feature type="transmembrane region" description="Helical" evidence="8">
    <location>
        <begin position="217"/>
        <end position="238"/>
    </location>
</feature>
<dbReference type="Proteomes" id="UP000260812">
    <property type="component" value="Unassembled WGS sequence"/>
</dbReference>
<feature type="transmembrane region" description="Helical" evidence="8">
    <location>
        <begin position="173"/>
        <end position="205"/>
    </location>
</feature>
<name>A0A3E3IYJ9_9FIRM</name>
<evidence type="ECO:0000313" key="13">
    <source>
        <dbReference type="Proteomes" id="UP000261166"/>
    </source>
</evidence>
<evidence type="ECO:0000256" key="7">
    <source>
        <dbReference type="ARBA" id="ARBA00023136"/>
    </source>
</evidence>
<keyword evidence="6 8" id="KW-1133">Transmembrane helix</keyword>
<evidence type="ECO:0000313" key="10">
    <source>
        <dbReference type="EMBL" id="RGE57156.1"/>
    </source>
</evidence>